<evidence type="ECO:0000256" key="8">
    <source>
        <dbReference type="ARBA" id="ARBA00022705"/>
    </source>
</evidence>
<keyword evidence="12 25" id="KW-0255">Endonuclease</keyword>
<keyword evidence="20 25" id="KW-0238">DNA-binding</keyword>
<evidence type="ECO:0000256" key="22">
    <source>
        <dbReference type="ARBA" id="ARBA00023219"/>
    </source>
</evidence>
<comment type="subcellular location">
    <subcellularLocation>
        <location evidence="2 25">Host nucleus</location>
    </subcellularLocation>
</comment>
<evidence type="ECO:0000256" key="11">
    <source>
        <dbReference type="ARBA" id="ARBA00022741"/>
    </source>
</evidence>
<dbReference type="GO" id="GO:0046872">
    <property type="term" value="F:metal ion binding"/>
    <property type="evidence" value="ECO:0007669"/>
    <property type="project" value="UniProtKB-KW"/>
</dbReference>
<comment type="cofactor">
    <cofactor evidence="1">
        <name>Mg(2+)</name>
        <dbReference type="ChEBI" id="CHEBI:18420"/>
    </cofactor>
</comment>
<keyword evidence="17" id="KW-0805">Transcription regulation</keyword>
<keyword evidence="8 25" id="KW-0235">DNA replication</keyword>
<evidence type="ECO:0000256" key="1">
    <source>
        <dbReference type="ARBA" id="ARBA00001946"/>
    </source>
</evidence>
<dbReference type="GO" id="GO:0042025">
    <property type="term" value="C:host cell nucleus"/>
    <property type="evidence" value="ECO:0007669"/>
    <property type="project" value="UniProtKB-SubCell"/>
</dbReference>
<keyword evidence="19 25" id="KW-0190">Covalent protein-DNA linkage</keyword>
<dbReference type="PROSITE" id="PS52022">
    <property type="entry name" value="PV_NS1_NUC"/>
    <property type="match status" value="1"/>
</dbReference>
<evidence type="ECO:0000256" key="7">
    <source>
        <dbReference type="ARBA" id="ARBA00022612"/>
    </source>
</evidence>
<keyword evidence="9 25" id="KW-0540">Nuclease</keyword>
<evidence type="ECO:0000256" key="19">
    <source>
        <dbReference type="ARBA" id="ARBA00023124"/>
    </source>
</evidence>
<keyword evidence="10" id="KW-0479">Metal-binding</keyword>
<evidence type="ECO:0000256" key="6">
    <source>
        <dbReference type="ARBA" id="ARBA00022562"/>
    </source>
</evidence>
<feature type="short sequence motif" description="RCR-2" evidence="25">
    <location>
        <begin position="131"/>
        <end position="133"/>
    </location>
</feature>
<comment type="catalytic activity">
    <reaction evidence="24">
        <text>ATP + H2O = ADP + phosphate + H(+)</text>
        <dbReference type="Rhea" id="RHEA:13065"/>
        <dbReference type="ChEBI" id="CHEBI:15377"/>
        <dbReference type="ChEBI" id="CHEBI:15378"/>
        <dbReference type="ChEBI" id="CHEBI:30616"/>
        <dbReference type="ChEBI" id="CHEBI:43474"/>
        <dbReference type="ChEBI" id="CHEBI:456216"/>
        <dbReference type="EC" id="3.6.4.12"/>
    </reaction>
</comment>
<evidence type="ECO:0000256" key="25">
    <source>
        <dbReference type="PROSITE-ProRule" id="PRU01366"/>
    </source>
</evidence>
<dbReference type="GO" id="GO:0003678">
    <property type="term" value="F:DNA helicase activity"/>
    <property type="evidence" value="ECO:0007669"/>
    <property type="project" value="UniProtKB-EC"/>
</dbReference>
<evidence type="ECO:0000313" key="29">
    <source>
        <dbReference type="EMBL" id="AFN44276.1"/>
    </source>
</evidence>
<evidence type="ECO:0000256" key="26">
    <source>
        <dbReference type="SAM" id="MobiDB-lite"/>
    </source>
</evidence>
<feature type="domain" description="PV NS1-Nuc" evidence="28">
    <location>
        <begin position="1"/>
        <end position="269"/>
    </location>
</feature>
<feature type="domain" description="SF3 helicase" evidence="27">
    <location>
        <begin position="376"/>
        <end position="531"/>
    </location>
</feature>
<dbReference type="Pfam" id="PF01057">
    <property type="entry name" value="Parvo_NS1"/>
    <property type="match status" value="1"/>
</dbReference>
<accession>I6WMZ6</accession>
<evidence type="ECO:0000259" key="28">
    <source>
        <dbReference type="PROSITE" id="PS52022"/>
    </source>
</evidence>
<keyword evidence="14" id="KW-0347">Helicase</keyword>
<reference evidence="29" key="2">
    <citation type="submission" date="2012-05" db="EMBL/GenBank/DDBJ databases">
        <authorList>
            <person name="Phan T."/>
            <person name="Delwart E."/>
        </authorList>
    </citation>
    <scope>NUCLEOTIDE SEQUENCE</scope>
    <source>
        <strain evidence="29">BF.39</strain>
    </source>
</reference>
<keyword evidence="11 25" id="KW-0547">Nucleotide-binding</keyword>
<dbReference type="InterPro" id="IPR014015">
    <property type="entry name" value="Helicase_SF3_DNA-vir"/>
</dbReference>
<evidence type="ECO:0000256" key="5">
    <source>
        <dbReference type="ARBA" id="ARBA00020731"/>
    </source>
</evidence>
<feature type="region of interest" description="Disordered" evidence="26">
    <location>
        <begin position="572"/>
        <end position="622"/>
    </location>
</feature>
<dbReference type="InterPro" id="IPR027417">
    <property type="entry name" value="P-loop_NTPase"/>
</dbReference>
<protein>
    <recommendedName>
        <fullName evidence="5">Initiator protein NS1</fullName>
        <ecNumber evidence="4">3.6.4.12</ecNumber>
    </recommendedName>
    <alternativeName>
        <fullName evidence="23">Non-structural protein NS1</fullName>
    </alternativeName>
</protein>
<keyword evidence="6 25" id="KW-1048">Host nucleus</keyword>
<keyword evidence="18" id="KW-1194">Viral DNA replication</keyword>
<evidence type="ECO:0000256" key="23">
    <source>
        <dbReference type="ARBA" id="ARBA00032999"/>
    </source>
</evidence>
<keyword evidence="21" id="KW-0804">Transcription</keyword>
<comment type="similarity">
    <text evidence="3">Belongs to the parvoviruses initiator protein NS1 family.</text>
</comment>
<evidence type="ECO:0000256" key="17">
    <source>
        <dbReference type="ARBA" id="ARBA00023015"/>
    </source>
</evidence>
<evidence type="ECO:0000256" key="13">
    <source>
        <dbReference type="ARBA" id="ARBA00022801"/>
    </source>
</evidence>
<keyword evidence="22" id="KW-0231">Viral genome packaging</keyword>
<name>I6WMZ6_9VIRU</name>
<feature type="compositionally biased region" description="Polar residues" evidence="26">
    <location>
        <begin position="596"/>
        <end position="614"/>
    </location>
</feature>
<evidence type="ECO:0000259" key="27">
    <source>
        <dbReference type="PROSITE" id="PS51206"/>
    </source>
</evidence>
<evidence type="ECO:0000256" key="18">
    <source>
        <dbReference type="ARBA" id="ARBA00023109"/>
    </source>
</evidence>
<dbReference type="GO" id="GO:0016787">
    <property type="term" value="F:hydrolase activity"/>
    <property type="evidence" value="ECO:0007669"/>
    <property type="project" value="UniProtKB-KW"/>
</dbReference>
<feature type="active site" description="For nuclease activity" evidence="25">
    <location>
        <position position="218"/>
    </location>
</feature>
<keyword evidence="13 25" id="KW-0378">Hydrolase</keyword>
<feature type="short sequence motif" description="RCR-3" evidence="25">
    <location>
        <begin position="218"/>
        <end position="222"/>
    </location>
</feature>
<evidence type="ECO:0000256" key="4">
    <source>
        <dbReference type="ARBA" id="ARBA00012551"/>
    </source>
</evidence>
<evidence type="ECO:0000256" key="20">
    <source>
        <dbReference type="ARBA" id="ARBA00023125"/>
    </source>
</evidence>
<evidence type="ECO:0000256" key="2">
    <source>
        <dbReference type="ARBA" id="ARBA00004147"/>
    </source>
</evidence>
<dbReference type="InterPro" id="IPR021076">
    <property type="entry name" value="Parvovirus_NS1_N"/>
</dbReference>
<evidence type="ECO:0000256" key="12">
    <source>
        <dbReference type="ARBA" id="ARBA00022759"/>
    </source>
</evidence>
<evidence type="ECO:0000256" key="15">
    <source>
        <dbReference type="ARBA" id="ARBA00022840"/>
    </source>
</evidence>
<evidence type="ECO:0000256" key="14">
    <source>
        <dbReference type="ARBA" id="ARBA00022806"/>
    </source>
</evidence>
<keyword evidence="15" id="KW-0067">ATP-binding</keyword>
<reference evidence="29" key="1">
    <citation type="journal article" date="2012" name="J. Virol.">
        <title>Acute diarrhea in west african children: diverse enteric viruses and a novel parvovirus genus.</title>
        <authorList>
            <person name="Phan T.G."/>
            <person name="Vo N.P."/>
            <person name="Bonkoungou I.J."/>
            <person name="Kapoor A."/>
            <person name="Barro N."/>
            <person name="O'Ryan M."/>
            <person name="Kapusinszky B."/>
            <person name="Wang C."/>
            <person name="Delwart E."/>
        </authorList>
    </citation>
    <scope>NUCLEOTIDE SEQUENCE</scope>
    <source>
        <strain evidence="29">BF.39</strain>
    </source>
</reference>
<dbReference type="EMBL" id="JX027297">
    <property type="protein sequence ID" value="AFN44276.1"/>
    <property type="molecule type" value="Genomic_DNA"/>
</dbReference>
<dbReference type="GO" id="GO:0004519">
    <property type="term" value="F:endonuclease activity"/>
    <property type="evidence" value="ECO:0007669"/>
    <property type="project" value="UniProtKB-UniRule"/>
</dbReference>
<evidence type="ECO:0000256" key="16">
    <source>
        <dbReference type="ARBA" id="ARBA00022842"/>
    </source>
</evidence>
<dbReference type="GO" id="GO:0006260">
    <property type="term" value="P:DNA replication"/>
    <property type="evidence" value="ECO:0007669"/>
    <property type="project" value="UniProtKB-UniRule"/>
</dbReference>
<dbReference type="Gene3D" id="3.40.1310.20">
    <property type="match status" value="1"/>
</dbReference>
<dbReference type="InterPro" id="IPR049901">
    <property type="entry name" value="PV_NS1-NUC"/>
</dbReference>
<dbReference type="GO" id="GO:0039693">
    <property type="term" value="P:viral DNA genome replication"/>
    <property type="evidence" value="ECO:0007669"/>
    <property type="project" value="UniProtKB-KW"/>
</dbReference>
<dbReference type="Gene3D" id="3.40.50.300">
    <property type="entry name" value="P-loop containing nucleotide triphosphate hydrolases"/>
    <property type="match status" value="1"/>
</dbReference>
<dbReference type="InterPro" id="IPR001257">
    <property type="entry name" value="Parvovirus_NS1_helicase"/>
</dbReference>
<evidence type="ECO:0000256" key="21">
    <source>
        <dbReference type="ARBA" id="ARBA00023163"/>
    </source>
</evidence>
<dbReference type="GO" id="GO:0003677">
    <property type="term" value="F:DNA binding"/>
    <property type="evidence" value="ECO:0007669"/>
    <property type="project" value="UniProtKB-UniRule"/>
</dbReference>
<keyword evidence="7" id="KW-1188">Viral release from host cell</keyword>
<sequence length="673" mass="76677">MALSKDVMDGIDWIKRKREKQGLSFVFKVNDLHFKPTKDGQGVNITWKDYRKNPRNEEIKQVIELDQQTVSNRDGEENKKISVINPPHRNAIILTGLVKKTLFDYFKVKNIEPTEVDWFIQSELGKDTGLHIHVLVCSEKINNHSGKWMQKYFAEKWGLYLTTVLAMDSEHLQALLQQTKFRKQVEENDWIDVLKYTHPQTKKQYCKNINFGEMIANYFLIKKPVITNDDKGYIYSVDSGFKLNNLSFNDRYLVAKHCQNLFRRQDDSELTTIQPQQKKMKRMVSAKEKSIKETVDTLTDKRIITREKWMLQDPDSYIQFIAQPGGEQTCSAVLDIATLRIATEKSAYDLIKEHPGKLKHVKKTKAWKLIKNNNMNPQKVYHAIMCCLNKQMGKRNTILLCGPASTGKSLLAQKIAKLVGNTGCYNPSNANFPFNDCVNKNLIWVEEAGNLGTQVNSFKAIMSGQAIRLDQKGKGSKSIEPTPVVMTTNEDITKVIIGTELKTEHRQPIMDRCLRFELKNKLSGDHGLLEDPELPAIFKYLEGHGFYPTMWSYIDRWGNTPTWGENWNTKAKEASSHLIEQETEEDEGPSAPPNTPTEWTATGTAHSAGKSTKPTLAESLDPEDKEFALLLKDIEETERALATIPEEEENIEELAATGYGQPLFSGPDVNASN</sequence>
<proteinExistence type="inferred from homology"/>
<evidence type="ECO:0000256" key="24">
    <source>
        <dbReference type="ARBA" id="ARBA00047995"/>
    </source>
</evidence>
<dbReference type="Pfam" id="PF12433">
    <property type="entry name" value="PV_NSP1"/>
    <property type="match status" value="1"/>
</dbReference>
<evidence type="ECO:0000256" key="3">
    <source>
        <dbReference type="ARBA" id="ARBA00009826"/>
    </source>
</evidence>
<dbReference type="EC" id="3.6.4.12" evidence="4"/>
<evidence type="ECO:0000256" key="9">
    <source>
        <dbReference type="ARBA" id="ARBA00022722"/>
    </source>
</evidence>
<organism evidence="29">
    <name type="scientific">Bufavirus-2</name>
    <dbReference type="NCBI Taxonomy" id="1209383"/>
    <lineage>
        <taxon>Viruses</taxon>
        <taxon>Monodnaviria</taxon>
        <taxon>Shotokuvirae</taxon>
        <taxon>Cossaviricota</taxon>
        <taxon>Quintoviricetes</taxon>
        <taxon>Piccovirales</taxon>
        <taxon>Parvoviridae</taxon>
        <taxon>Parvovirinae</taxon>
    </lineage>
</organism>
<keyword evidence="16" id="KW-0460">Magnesium</keyword>
<dbReference type="GO" id="GO:0005524">
    <property type="term" value="F:ATP binding"/>
    <property type="evidence" value="ECO:0007669"/>
    <property type="project" value="UniProtKB-KW"/>
</dbReference>
<dbReference type="SUPFAM" id="SSF52540">
    <property type="entry name" value="P-loop containing nucleoside triphosphate hydrolases"/>
    <property type="match status" value="1"/>
</dbReference>
<evidence type="ECO:0000256" key="10">
    <source>
        <dbReference type="ARBA" id="ARBA00022723"/>
    </source>
</evidence>
<dbReference type="PROSITE" id="PS51206">
    <property type="entry name" value="SF3_HELICASE_1"/>
    <property type="match status" value="1"/>
</dbReference>